<keyword evidence="4" id="KW-0949">S-adenosyl-L-methionine</keyword>
<evidence type="ECO:0000256" key="7">
    <source>
        <dbReference type="ARBA" id="ARBA00023242"/>
    </source>
</evidence>
<evidence type="ECO:0000313" key="11">
    <source>
        <dbReference type="Proteomes" id="UP000799423"/>
    </source>
</evidence>
<keyword evidence="2 10" id="KW-0489">Methyltransferase</keyword>
<evidence type="ECO:0000256" key="9">
    <source>
        <dbReference type="ARBA" id="ARBA00047870"/>
    </source>
</evidence>
<dbReference type="Pfam" id="PF13489">
    <property type="entry name" value="Methyltransf_23"/>
    <property type="match status" value="1"/>
</dbReference>
<dbReference type="GO" id="GO:0005634">
    <property type="term" value="C:nucleus"/>
    <property type="evidence" value="ECO:0007669"/>
    <property type="project" value="UniProtKB-SubCell"/>
</dbReference>
<keyword evidence="7" id="KW-0539">Nucleus</keyword>
<reference evidence="10" key="1">
    <citation type="submission" date="2020-01" db="EMBL/GenBank/DDBJ databases">
        <authorList>
            <consortium name="DOE Joint Genome Institute"/>
            <person name="Haridas S."/>
            <person name="Albert R."/>
            <person name="Binder M."/>
            <person name="Bloem J."/>
            <person name="Labutti K."/>
            <person name="Salamov A."/>
            <person name="Andreopoulos B."/>
            <person name="Baker S.E."/>
            <person name="Barry K."/>
            <person name="Bills G."/>
            <person name="Bluhm B.H."/>
            <person name="Cannon C."/>
            <person name="Castanera R."/>
            <person name="Culley D.E."/>
            <person name="Daum C."/>
            <person name="Ezra D."/>
            <person name="Gonzalez J.B."/>
            <person name="Henrissat B."/>
            <person name="Kuo A."/>
            <person name="Liang C."/>
            <person name="Lipzen A."/>
            <person name="Lutzoni F."/>
            <person name="Magnuson J."/>
            <person name="Mondo S."/>
            <person name="Nolan M."/>
            <person name="Ohm R."/>
            <person name="Pangilinan J."/>
            <person name="Park H.-J."/>
            <person name="Ramirez L."/>
            <person name="Alfaro M."/>
            <person name="Sun H."/>
            <person name="Tritt A."/>
            <person name="Yoshinaga Y."/>
            <person name="Zwiers L.-H."/>
            <person name="Turgeon B.G."/>
            <person name="Goodwin S.B."/>
            <person name="Spatafora J.W."/>
            <person name="Crous P.W."/>
            <person name="Grigoriev I.V."/>
        </authorList>
    </citation>
    <scope>NUCLEOTIDE SEQUENCE</scope>
    <source>
        <strain evidence="10">IPT5</strain>
    </source>
</reference>
<evidence type="ECO:0000256" key="1">
    <source>
        <dbReference type="ARBA" id="ARBA00004123"/>
    </source>
</evidence>
<comment type="similarity">
    <text evidence="8">Belongs to the methyltransferase superfamily. LaeA methyltransferase family.</text>
</comment>
<name>A0A6A7BE26_9PLEO</name>
<keyword evidence="3" id="KW-0808">Transferase</keyword>
<dbReference type="Gene3D" id="3.40.50.150">
    <property type="entry name" value="Vaccinia Virus protein VP39"/>
    <property type="match status" value="1"/>
</dbReference>
<sequence length="305" mass="35627">MASNGLPVPAHNSNYLENGRWYHGFRRGIYMYPCDEPEKDRMDIYHKLFAVARRDQLHQAPMPHSSQPRILDVGCGTGIWAIDMADKYLNAEVLGLDLVNIQPEKIPPNLRFRVPRDYESPWLLGEDSWDLIHLRMACGSVTSWPELYQKIFTHLKPGTGYVEHVEIDMEPRCDDGTLPADSMLKRWYGWLADATHRVARPIAYEHRTRQLLQQAGFIDIQETVIRVPYNSWPNDPHQKDIGRWYNLGITEGLDALTFAPLTRVYQWDLNTVVRPILDSVRREICNRKFHAYNNIHIWTARRPQQ</sequence>
<evidence type="ECO:0000256" key="2">
    <source>
        <dbReference type="ARBA" id="ARBA00022603"/>
    </source>
</evidence>
<evidence type="ECO:0000256" key="6">
    <source>
        <dbReference type="ARBA" id="ARBA00023163"/>
    </source>
</evidence>
<comment type="subcellular location">
    <subcellularLocation>
        <location evidence="1">Nucleus</location>
    </subcellularLocation>
</comment>
<dbReference type="AlphaFoldDB" id="A0A6A7BE26"/>
<dbReference type="OrthoDB" id="2013972at2759"/>
<dbReference type="InterPro" id="IPR029063">
    <property type="entry name" value="SAM-dependent_MTases_sf"/>
</dbReference>
<evidence type="ECO:0000256" key="5">
    <source>
        <dbReference type="ARBA" id="ARBA00023015"/>
    </source>
</evidence>
<dbReference type="CDD" id="cd02440">
    <property type="entry name" value="AdoMet_MTases"/>
    <property type="match status" value="1"/>
</dbReference>
<dbReference type="SUPFAM" id="SSF53335">
    <property type="entry name" value="S-adenosyl-L-methionine-dependent methyltransferases"/>
    <property type="match status" value="1"/>
</dbReference>
<dbReference type="GO" id="GO:0008168">
    <property type="term" value="F:methyltransferase activity"/>
    <property type="evidence" value="ECO:0007669"/>
    <property type="project" value="UniProtKB-KW"/>
</dbReference>
<gene>
    <name evidence="10" type="ORF">T440DRAFT_487410</name>
</gene>
<evidence type="ECO:0000256" key="3">
    <source>
        <dbReference type="ARBA" id="ARBA00022679"/>
    </source>
</evidence>
<dbReference type="Proteomes" id="UP000799423">
    <property type="component" value="Unassembled WGS sequence"/>
</dbReference>
<proteinExistence type="inferred from homology"/>
<dbReference type="EMBL" id="MU006295">
    <property type="protein sequence ID" value="KAF2853512.1"/>
    <property type="molecule type" value="Genomic_DNA"/>
</dbReference>
<keyword evidence="11" id="KW-1185">Reference proteome</keyword>
<keyword evidence="5" id="KW-0805">Transcription regulation</keyword>
<dbReference type="GO" id="GO:0032259">
    <property type="term" value="P:methylation"/>
    <property type="evidence" value="ECO:0007669"/>
    <property type="project" value="UniProtKB-KW"/>
</dbReference>
<comment type="catalytic activity">
    <reaction evidence="9">
        <text>L-methionyl-[protein] + S-adenosyl-L-methionine = S-methyl-L-methionyl-[protein] + S-adenosyl-L-homocysteine</text>
        <dbReference type="Rhea" id="RHEA:60560"/>
        <dbReference type="Rhea" id="RHEA-COMP:12313"/>
        <dbReference type="Rhea" id="RHEA-COMP:15592"/>
        <dbReference type="ChEBI" id="CHEBI:16044"/>
        <dbReference type="ChEBI" id="CHEBI:57856"/>
        <dbReference type="ChEBI" id="CHEBI:59789"/>
        <dbReference type="ChEBI" id="CHEBI:142742"/>
    </reaction>
    <physiologicalReaction direction="left-to-right" evidence="9">
        <dbReference type="Rhea" id="RHEA:60561"/>
    </physiologicalReaction>
</comment>
<keyword evidence="6" id="KW-0804">Transcription</keyword>
<dbReference type="PANTHER" id="PTHR43591:SF30">
    <property type="entry name" value="PROTEIN-METHIONINE METHYLTRANSFERASE LAEA"/>
    <property type="match status" value="1"/>
</dbReference>
<evidence type="ECO:0000313" key="10">
    <source>
        <dbReference type="EMBL" id="KAF2853512.1"/>
    </source>
</evidence>
<protein>
    <submittedName>
        <fullName evidence="10">Methyltransferase LaeA</fullName>
    </submittedName>
</protein>
<organism evidence="10 11">
    <name type="scientific">Plenodomus tracheiphilus IPT5</name>
    <dbReference type="NCBI Taxonomy" id="1408161"/>
    <lineage>
        <taxon>Eukaryota</taxon>
        <taxon>Fungi</taxon>
        <taxon>Dikarya</taxon>
        <taxon>Ascomycota</taxon>
        <taxon>Pezizomycotina</taxon>
        <taxon>Dothideomycetes</taxon>
        <taxon>Pleosporomycetidae</taxon>
        <taxon>Pleosporales</taxon>
        <taxon>Pleosporineae</taxon>
        <taxon>Leptosphaeriaceae</taxon>
        <taxon>Plenodomus</taxon>
    </lineage>
</organism>
<accession>A0A6A7BE26</accession>
<evidence type="ECO:0000256" key="8">
    <source>
        <dbReference type="ARBA" id="ARBA00038158"/>
    </source>
</evidence>
<dbReference type="PANTHER" id="PTHR43591">
    <property type="entry name" value="METHYLTRANSFERASE"/>
    <property type="match status" value="1"/>
</dbReference>
<evidence type="ECO:0000256" key="4">
    <source>
        <dbReference type="ARBA" id="ARBA00022691"/>
    </source>
</evidence>